<evidence type="ECO:0000313" key="2">
    <source>
        <dbReference type="Proteomes" id="UP000006055"/>
    </source>
</evidence>
<keyword evidence="2" id="KW-1185">Reference proteome</keyword>
<dbReference type="STRING" id="706587.Desti_3837"/>
<accession>I4CA88</accession>
<dbReference type="AlphaFoldDB" id="I4CA88"/>
<dbReference type="EMBL" id="CP003360">
    <property type="protein sequence ID" value="AFM26479.1"/>
    <property type="molecule type" value="Genomic_DNA"/>
</dbReference>
<reference evidence="2" key="1">
    <citation type="submission" date="2012-06" db="EMBL/GenBank/DDBJ databases">
        <title>Complete sequence of chromosome of Desulfomonile tiedjei DSM 6799.</title>
        <authorList>
            <person name="Lucas S."/>
            <person name="Copeland A."/>
            <person name="Lapidus A."/>
            <person name="Glavina del Rio T."/>
            <person name="Dalin E."/>
            <person name="Tice H."/>
            <person name="Bruce D."/>
            <person name="Goodwin L."/>
            <person name="Pitluck S."/>
            <person name="Peters L."/>
            <person name="Ovchinnikova G."/>
            <person name="Zeytun A."/>
            <person name="Lu M."/>
            <person name="Kyrpides N."/>
            <person name="Mavromatis K."/>
            <person name="Ivanova N."/>
            <person name="Brettin T."/>
            <person name="Detter J.C."/>
            <person name="Han C."/>
            <person name="Larimer F."/>
            <person name="Land M."/>
            <person name="Hauser L."/>
            <person name="Markowitz V."/>
            <person name="Cheng J.-F."/>
            <person name="Hugenholtz P."/>
            <person name="Woyke T."/>
            <person name="Wu D."/>
            <person name="Spring S."/>
            <person name="Schroeder M."/>
            <person name="Brambilla E."/>
            <person name="Klenk H.-P."/>
            <person name="Eisen J.A."/>
        </authorList>
    </citation>
    <scope>NUCLEOTIDE SEQUENCE [LARGE SCALE GENOMIC DNA]</scope>
    <source>
        <strain evidence="2">ATCC 49306 / DSM 6799 / DCB-1</strain>
    </source>
</reference>
<dbReference type="RefSeq" id="WP_014811605.1">
    <property type="nucleotide sequence ID" value="NC_018025.1"/>
</dbReference>
<dbReference type="Proteomes" id="UP000006055">
    <property type="component" value="Chromosome"/>
</dbReference>
<evidence type="ECO:0008006" key="3">
    <source>
        <dbReference type="Google" id="ProtNLM"/>
    </source>
</evidence>
<dbReference type="Pfam" id="PF04390">
    <property type="entry name" value="LptE"/>
    <property type="match status" value="1"/>
</dbReference>
<dbReference type="OrthoDB" id="5511003at2"/>
<dbReference type="KEGG" id="dti:Desti_3837"/>
<dbReference type="GO" id="GO:0043165">
    <property type="term" value="P:Gram-negative-bacterium-type cell outer membrane assembly"/>
    <property type="evidence" value="ECO:0007669"/>
    <property type="project" value="InterPro"/>
</dbReference>
<dbReference type="InterPro" id="IPR007485">
    <property type="entry name" value="LPS_assembly_LptE"/>
</dbReference>
<dbReference type="GO" id="GO:0019867">
    <property type="term" value="C:outer membrane"/>
    <property type="evidence" value="ECO:0007669"/>
    <property type="project" value="InterPro"/>
</dbReference>
<dbReference type="HOGENOM" id="CLU_1352831_0_0_7"/>
<sequence>MCGSNIVPSGAVPLFTESQHIMLPARPLSPYRRLAALIVLGGTMLVMASCGYRFSGALEESKFPSDVKTCVVESAKNQTTVTGIETELTNDLRNEFALGTRLTLVRDGGDAIFKTVIHSYEDTPSMYRADGKELTRSGVLRVLCVLERSDSKKVLWKKDIFASSTYDVTDTIAGTLSNRRRAISRIIKDLVPRIHRSMYDNF</sequence>
<proteinExistence type="predicted"/>
<protein>
    <recommendedName>
        <fullName evidence="3">Lipopolysaccharide-assembly</fullName>
    </recommendedName>
</protein>
<evidence type="ECO:0000313" key="1">
    <source>
        <dbReference type="EMBL" id="AFM26479.1"/>
    </source>
</evidence>
<gene>
    <name evidence="1" type="ordered locus">Desti_3837</name>
</gene>
<organism evidence="1 2">
    <name type="scientific">Desulfomonile tiedjei (strain ATCC 49306 / DSM 6799 / DCB-1)</name>
    <dbReference type="NCBI Taxonomy" id="706587"/>
    <lineage>
        <taxon>Bacteria</taxon>
        <taxon>Pseudomonadati</taxon>
        <taxon>Thermodesulfobacteriota</taxon>
        <taxon>Desulfomonilia</taxon>
        <taxon>Desulfomonilales</taxon>
        <taxon>Desulfomonilaceae</taxon>
        <taxon>Desulfomonile</taxon>
    </lineage>
</organism>
<name>I4CA88_DESTA</name>